<dbReference type="Gene3D" id="3.40.30.10">
    <property type="entry name" value="Glutaredoxin"/>
    <property type="match status" value="1"/>
</dbReference>
<dbReference type="InterPro" id="IPR006660">
    <property type="entry name" value="Arsenate_reductase-like"/>
</dbReference>
<dbReference type="Proteomes" id="UP000709466">
    <property type="component" value="Unassembled WGS sequence"/>
</dbReference>
<dbReference type="PROSITE" id="PS51353">
    <property type="entry name" value="ARSC"/>
    <property type="match status" value="1"/>
</dbReference>
<dbReference type="EMBL" id="JAATOP010000004">
    <property type="protein sequence ID" value="NIY72292.1"/>
    <property type="molecule type" value="Genomic_DNA"/>
</dbReference>
<protein>
    <submittedName>
        <fullName evidence="3">Arsenate reductase</fullName>
    </submittedName>
</protein>
<sequence length="108" mass="11832">MKVFSLSTCDTCRKAVREMTEAGLNVEVTDIRKDGMSAEDIGQIVSAFGDKAVNKASATWRNLSDEDKARDPADLIADNPTVMKRPVIVKDGLWFQGWTAKTKAEVLG</sequence>
<evidence type="ECO:0000256" key="1">
    <source>
        <dbReference type="ARBA" id="ARBA00007198"/>
    </source>
</evidence>
<dbReference type="PANTHER" id="PTHR30041:SF8">
    <property type="entry name" value="PROTEIN YFFB"/>
    <property type="match status" value="1"/>
</dbReference>
<evidence type="ECO:0000313" key="4">
    <source>
        <dbReference type="Proteomes" id="UP000709466"/>
    </source>
</evidence>
<comment type="caution">
    <text evidence="3">The sequence shown here is derived from an EMBL/GenBank/DDBJ whole genome shotgun (WGS) entry which is preliminary data.</text>
</comment>
<keyword evidence="4" id="KW-1185">Reference proteome</keyword>
<name>A0ABX0VW22_9RHOB</name>
<dbReference type="PANTHER" id="PTHR30041">
    <property type="entry name" value="ARSENATE REDUCTASE"/>
    <property type="match status" value="1"/>
</dbReference>
<organism evidence="3 4">
    <name type="scientific">Marivivens donghaensis</name>
    <dbReference type="NCBI Taxonomy" id="1699413"/>
    <lineage>
        <taxon>Bacteria</taxon>
        <taxon>Pseudomonadati</taxon>
        <taxon>Pseudomonadota</taxon>
        <taxon>Alphaproteobacteria</taxon>
        <taxon>Rhodobacterales</taxon>
        <taxon>Paracoccaceae</taxon>
        <taxon>Marivivens group</taxon>
        <taxon>Marivivens</taxon>
    </lineage>
</organism>
<dbReference type="InterPro" id="IPR036249">
    <property type="entry name" value="Thioredoxin-like_sf"/>
</dbReference>
<proteinExistence type="inferred from homology"/>
<comment type="similarity">
    <text evidence="1 2">Belongs to the ArsC family.</text>
</comment>
<evidence type="ECO:0000313" key="3">
    <source>
        <dbReference type="EMBL" id="NIY72292.1"/>
    </source>
</evidence>
<dbReference type="SUPFAM" id="SSF52833">
    <property type="entry name" value="Thioredoxin-like"/>
    <property type="match status" value="1"/>
</dbReference>
<dbReference type="Pfam" id="PF03960">
    <property type="entry name" value="ArsC"/>
    <property type="match status" value="1"/>
</dbReference>
<evidence type="ECO:0000256" key="2">
    <source>
        <dbReference type="PROSITE-ProRule" id="PRU01282"/>
    </source>
</evidence>
<accession>A0ABX0VW22</accession>
<gene>
    <name evidence="3" type="ORF">HCZ30_07565</name>
</gene>
<dbReference type="RefSeq" id="WP_167637673.1">
    <property type="nucleotide sequence ID" value="NZ_JAATOP010000004.1"/>
</dbReference>
<reference evidence="3 4" key="1">
    <citation type="submission" date="2020-03" db="EMBL/GenBank/DDBJ databases">
        <title>Bacterial isolates of synthetic phycosphere.</title>
        <authorList>
            <person name="Fu H."/>
            <person name="Moran M.A."/>
        </authorList>
    </citation>
    <scope>NUCLEOTIDE SEQUENCE [LARGE SCALE GENOMIC DNA]</scope>
    <source>
        <strain evidence="3 4">HF1</strain>
    </source>
</reference>